<dbReference type="Proteomes" id="UP000093309">
    <property type="component" value="Unassembled WGS sequence"/>
</dbReference>
<sequence>MLTWGKLILSFIHFVPMLLISLVLFRIRVKPYWKQISLAVLASSMLTLYMDTPIILVCTICILLMFVWKYQFVPALFIAISGYIMAALVSTLVIVCVNFTQAEAYIDIKDDLLISIVTRCLILAAKCGFLLALYKLRLGFTFISNYTKIPLGKENVGIYLYIIVAVIGMVYRNAFRDHVFSAVMPIQMLSMAIVLFLYVMLSKEFGLHCRSTRG</sequence>
<evidence type="ECO:0000313" key="3">
    <source>
        <dbReference type="Proteomes" id="UP000093309"/>
    </source>
</evidence>
<comment type="caution">
    <text evidence="2">The sequence shown here is derived from an EMBL/GenBank/DDBJ whole genome shotgun (WGS) entry which is preliminary data.</text>
</comment>
<accession>A0A1C0ZSB2</accession>
<feature type="transmembrane region" description="Helical" evidence="1">
    <location>
        <begin position="75"/>
        <end position="100"/>
    </location>
</feature>
<evidence type="ECO:0000313" key="2">
    <source>
        <dbReference type="EMBL" id="OCT10913.1"/>
    </source>
</evidence>
<keyword evidence="1" id="KW-0812">Transmembrane</keyword>
<protein>
    <submittedName>
        <fullName evidence="2">Uncharacterized protein</fullName>
    </submittedName>
</protein>
<feature type="transmembrane region" description="Helical" evidence="1">
    <location>
        <begin position="47"/>
        <end position="68"/>
    </location>
</feature>
<keyword evidence="1" id="KW-1133">Transmembrane helix</keyword>
<reference evidence="3" key="1">
    <citation type="submission" date="2016-05" db="EMBL/GenBank/DDBJ databases">
        <title>Paenibacillus oryzae. sp. nov., isolated from the rice root.</title>
        <authorList>
            <person name="Zhang J."/>
            <person name="Zhang X."/>
        </authorList>
    </citation>
    <scope>NUCLEOTIDE SEQUENCE [LARGE SCALE GENOMIC DNA]</scope>
    <source>
        <strain evidence="3">KCTC13222</strain>
    </source>
</reference>
<feature type="transmembrane region" description="Helical" evidence="1">
    <location>
        <begin position="112"/>
        <end position="134"/>
    </location>
</feature>
<keyword evidence="3" id="KW-1185">Reference proteome</keyword>
<proteinExistence type="predicted"/>
<dbReference type="AlphaFoldDB" id="A0A1C0ZSB2"/>
<name>A0A1C0ZSB2_9BACL</name>
<keyword evidence="1" id="KW-0472">Membrane</keyword>
<dbReference type="EMBL" id="LYPC01000028">
    <property type="protein sequence ID" value="OCT10913.1"/>
    <property type="molecule type" value="Genomic_DNA"/>
</dbReference>
<feature type="transmembrane region" description="Helical" evidence="1">
    <location>
        <begin position="7"/>
        <end position="27"/>
    </location>
</feature>
<evidence type="ECO:0000256" key="1">
    <source>
        <dbReference type="SAM" id="Phobius"/>
    </source>
</evidence>
<feature type="transmembrane region" description="Helical" evidence="1">
    <location>
        <begin position="155"/>
        <end position="174"/>
    </location>
</feature>
<gene>
    <name evidence="2" type="ORF">A8709_04195</name>
</gene>
<feature type="transmembrane region" description="Helical" evidence="1">
    <location>
        <begin position="180"/>
        <end position="201"/>
    </location>
</feature>
<organism evidence="2 3">
    <name type="scientific">Paenibacillus pectinilyticus</name>
    <dbReference type="NCBI Taxonomy" id="512399"/>
    <lineage>
        <taxon>Bacteria</taxon>
        <taxon>Bacillati</taxon>
        <taxon>Bacillota</taxon>
        <taxon>Bacilli</taxon>
        <taxon>Bacillales</taxon>
        <taxon>Paenibacillaceae</taxon>
        <taxon>Paenibacillus</taxon>
    </lineage>
</organism>